<dbReference type="GO" id="GO:0016787">
    <property type="term" value="F:hydrolase activity"/>
    <property type="evidence" value="ECO:0007669"/>
    <property type="project" value="InterPro"/>
</dbReference>
<dbReference type="Pfam" id="PF01968">
    <property type="entry name" value="Hydantoinase_A"/>
    <property type="match status" value="1"/>
</dbReference>
<dbReference type="HOGENOM" id="CLU_060932_0_0_2"/>
<dbReference type="KEGG" id="mfv:Mfer_0209"/>
<dbReference type="OrthoDB" id="148086at2157"/>
<dbReference type="Gene3D" id="3.30.420.40">
    <property type="match status" value="1"/>
</dbReference>
<dbReference type="AlphaFoldDB" id="E3GXI0"/>
<dbReference type="Gene3D" id="3.30.420.190">
    <property type="entry name" value="conserved archaeal protein q6m145"/>
    <property type="match status" value="1"/>
</dbReference>
<dbReference type="SUPFAM" id="SSF53067">
    <property type="entry name" value="Actin-like ATPase domain"/>
    <property type="match status" value="1"/>
</dbReference>
<dbReference type="InterPro" id="IPR002821">
    <property type="entry name" value="Hydantoinase_A"/>
</dbReference>
<gene>
    <name evidence="2" type="ordered locus">Mfer_0209</name>
</gene>
<keyword evidence="3" id="KW-1185">Reference proteome</keyword>
<accession>E3GXI0</accession>
<dbReference type="NCBIfam" id="TIGR03123">
    <property type="entry name" value="one_C_unchar_1"/>
    <property type="match status" value="1"/>
</dbReference>
<dbReference type="InterPro" id="IPR043129">
    <property type="entry name" value="ATPase_NBD"/>
</dbReference>
<reference evidence="2 3" key="1">
    <citation type="journal article" date="2010" name="Stand. Genomic Sci.">
        <title>Complete genome sequence of Methanothermus fervidus type strain (V24S).</title>
        <authorList>
            <person name="Anderson I."/>
            <person name="Djao O.D."/>
            <person name="Misra M."/>
            <person name="Chertkov O."/>
            <person name="Nolan M."/>
            <person name="Lucas S."/>
            <person name="Lapidus A."/>
            <person name="Del Rio T.G."/>
            <person name="Tice H."/>
            <person name="Cheng J.F."/>
            <person name="Tapia R."/>
            <person name="Han C."/>
            <person name="Goodwin L."/>
            <person name="Pitluck S."/>
            <person name="Liolios K."/>
            <person name="Ivanova N."/>
            <person name="Mavromatis K."/>
            <person name="Mikhailova N."/>
            <person name="Pati A."/>
            <person name="Brambilla E."/>
            <person name="Chen A."/>
            <person name="Palaniappan K."/>
            <person name="Land M."/>
            <person name="Hauser L."/>
            <person name="Chang Y.J."/>
            <person name="Jeffries C.D."/>
            <person name="Sikorski J."/>
            <person name="Spring S."/>
            <person name="Rohde M."/>
            <person name="Eichinger K."/>
            <person name="Huber H."/>
            <person name="Wirth R."/>
            <person name="Goker M."/>
            <person name="Detter J.C."/>
            <person name="Woyke T."/>
            <person name="Bristow J."/>
            <person name="Eisen J.A."/>
            <person name="Markowitz V."/>
            <person name="Hugenholtz P."/>
            <person name="Klenk H.P."/>
            <person name="Kyrpides N.C."/>
        </authorList>
    </citation>
    <scope>NUCLEOTIDE SEQUENCE [LARGE SCALE GENOMIC DNA]</scope>
    <source>
        <strain evidence="3">ATCC 43054 / DSM 2088 / JCM 10308 / V24 S</strain>
    </source>
</reference>
<name>E3GXI0_METFV</name>
<protein>
    <submittedName>
        <fullName evidence="2">H4MPT-linked C1 transfer pathway protein</fullName>
    </submittedName>
</protein>
<sequence>MKIVGFDIGGANTDFALVEFEKDKIKRIDVDFEYLPVWKEKEKLKDTIKGFLEKESKIDGIGVTMTAELSDAYKNKKEGVLDILNIVENVSNAPTGYISFSGILTPNEAKKDPIKVASANWVATAELVGRIVEDCILVDIGSTTTDIIPIRNGSEAARGKYDIERLNTGELVYTGMLRTNVATIVDRVPIDDKWYRVSSELFAITADVHLILGNIDKKDYVCDTPDGRGKTKKDAMRRIAKVVCADMDILSKKDILSICKYIADRQVLQVSDAISEVVSRERLNLIVTTGLGMELAEKACDVLGIENIRLDKFFSEEECTVMPAIGSAIMMSKHLNTKHP</sequence>
<organism evidence="2 3">
    <name type="scientific">Methanothermus fervidus (strain ATCC 43054 / DSM 2088 / JCM 10308 / V24 S)</name>
    <dbReference type="NCBI Taxonomy" id="523846"/>
    <lineage>
        <taxon>Archaea</taxon>
        <taxon>Methanobacteriati</taxon>
        <taxon>Methanobacteriota</taxon>
        <taxon>Methanomada group</taxon>
        <taxon>Methanobacteria</taxon>
        <taxon>Methanobacteriales</taxon>
        <taxon>Methanothermaceae</taxon>
        <taxon>Methanothermus</taxon>
    </lineage>
</organism>
<dbReference type="STRING" id="523846.Mfer_0209"/>
<evidence type="ECO:0000313" key="3">
    <source>
        <dbReference type="Proteomes" id="UP000002315"/>
    </source>
</evidence>
<proteinExistence type="predicted"/>
<evidence type="ECO:0000313" key="2">
    <source>
        <dbReference type="EMBL" id="ADP77012.1"/>
    </source>
</evidence>
<feature type="domain" description="Hydantoinase A/oxoprolinase" evidence="1">
    <location>
        <begin position="62"/>
        <end position="311"/>
    </location>
</feature>
<evidence type="ECO:0000259" key="1">
    <source>
        <dbReference type="Pfam" id="PF01968"/>
    </source>
</evidence>
<dbReference type="EMBL" id="CP002278">
    <property type="protein sequence ID" value="ADP77012.1"/>
    <property type="molecule type" value="Genomic_DNA"/>
</dbReference>
<dbReference type="Proteomes" id="UP000002315">
    <property type="component" value="Chromosome"/>
</dbReference>
<dbReference type="InterPro" id="IPR002756">
    <property type="entry name" value="MfnF"/>
</dbReference>